<evidence type="ECO:0000313" key="6">
    <source>
        <dbReference type="Proteomes" id="UP000094892"/>
    </source>
</evidence>
<dbReference type="SUPFAM" id="SSF52317">
    <property type="entry name" value="Class I glutamine amidotransferase-like"/>
    <property type="match status" value="1"/>
</dbReference>
<keyword evidence="3 5" id="KW-0378">Hydrolase</keyword>
<evidence type="ECO:0000256" key="1">
    <source>
        <dbReference type="ARBA" id="ARBA00006534"/>
    </source>
</evidence>
<organism evidence="5 6">
    <name type="scientific">Lactiplantibacillus plantarum</name>
    <name type="common">Lactobacillus plantarum</name>
    <dbReference type="NCBI Taxonomy" id="1590"/>
    <lineage>
        <taxon>Bacteria</taxon>
        <taxon>Bacillati</taxon>
        <taxon>Bacillota</taxon>
        <taxon>Bacilli</taxon>
        <taxon>Lactobacillales</taxon>
        <taxon>Lactobacillaceae</taxon>
        <taxon>Lactiplantibacillus</taxon>
    </lineage>
</organism>
<dbReference type="GO" id="GO:0008236">
    <property type="term" value="F:serine-type peptidase activity"/>
    <property type="evidence" value="ECO:0007669"/>
    <property type="project" value="UniProtKB-KW"/>
</dbReference>
<keyword evidence="5" id="KW-0121">Carboxypeptidase</keyword>
<evidence type="ECO:0000256" key="2">
    <source>
        <dbReference type="ARBA" id="ARBA00022670"/>
    </source>
</evidence>
<evidence type="ECO:0000313" key="5">
    <source>
        <dbReference type="EMBL" id="ODO62050.1"/>
    </source>
</evidence>
<keyword evidence="4" id="KW-0720">Serine protease</keyword>
<dbReference type="Pfam" id="PF03575">
    <property type="entry name" value="Peptidase_S51"/>
    <property type="match status" value="1"/>
</dbReference>
<dbReference type="Proteomes" id="UP000094892">
    <property type="component" value="Unassembled WGS sequence"/>
</dbReference>
<keyword evidence="2" id="KW-0645">Protease</keyword>
<dbReference type="GO" id="GO:0008241">
    <property type="term" value="F:peptidyl-dipeptidase activity"/>
    <property type="evidence" value="ECO:0007669"/>
    <property type="project" value="UniProtKB-EC"/>
</dbReference>
<dbReference type="GO" id="GO:0004180">
    <property type="term" value="F:carboxypeptidase activity"/>
    <property type="evidence" value="ECO:0007669"/>
    <property type="project" value="UniProtKB-KW"/>
</dbReference>
<dbReference type="GO" id="GO:0006508">
    <property type="term" value="P:proteolysis"/>
    <property type="evidence" value="ECO:0007669"/>
    <property type="project" value="UniProtKB-KW"/>
</dbReference>
<evidence type="ECO:0000256" key="4">
    <source>
        <dbReference type="ARBA" id="ARBA00022825"/>
    </source>
</evidence>
<comment type="similarity">
    <text evidence="1">Belongs to the peptidase S51 family.</text>
</comment>
<accession>A0A1E3KTD7</accession>
<name>A0A1E3KTD7_LACPN</name>
<gene>
    <name evidence="5" type="primary">cphB</name>
    <name evidence="5" type="ORF">LPJSA22_02030</name>
</gene>
<dbReference type="Gene3D" id="3.40.50.880">
    <property type="match status" value="1"/>
</dbReference>
<evidence type="ECO:0000256" key="3">
    <source>
        <dbReference type="ARBA" id="ARBA00022801"/>
    </source>
</evidence>
<protein>
    <submittedName>
        <fullName evidence="5">Cyanophycinase</fullName>
        <ecNumber evidence="5">3.4.15.6</ecNumber>
    </submittedName>
</protein>
<dbReference type="InterPro" id="IPR029062">
    <property type="entry name" value="Class_I_gatase-like"/>
</dbReference>
<dbReference type="EMBL" id="MCOL01000001">
    <property type="protein sequence ID" value="ODO62050.1"/>
    <property type="molecule type" value="Genomic_DNA"/>
</dbReference>
<proteinExistence type="inferred from homology"/>
<comment type="caution">
    <text evidence="5">The sequence shown here is derived from an EMBL/GenBank/DDBJ whole genome shotgun (WGS) entry which is preliminary data.</text>
</comment>
<dbReference type="AlphaFoldDB" id="A0A1E3KTD7"/>
<dbReference type="EC" id="3.4.15.6" evidence="5"/>
<dbReference type="PATRIC" id="fig|1590.231.peg.1499"/>
<reference evidence="5 6" key="1">
    <citation type="submission" date="2016-08" db="EMBL/GenBank/DDBJ databases">
        <title>Genome sequencing of Lactobacillus plantarum JSA22, isolated from fermented soybean paste.</title>
        <authorList>
            <person name="Choi H.S."/>
        </authorList>
    </citation>
    <scope>NUCLEOTIDE SEQUENCE [LARGE SCALE GENOMIC DNA]</scope>
    <source>
        <strain evidence="5 6">JSA22</strain>
    </source>
</reference>
<sequence length="208" mass="23421">MSEMLLFGGNPPILSQRALKIIDDFVKGNSVHVLVYTVWRTNWKPYMTKYIEPIKSLKINVTFEYILGDVENASLLDKISEGNIVIFGGGDTMKYFDQFCNEANRSKIKELKEKNILFIGFSAGSLLLGNVGYVSPLDNVSGKSVLRNGLGLYDNFVVSVHHDLWNDTMDFYKATEHLQIIKLSINNAGFVFKNLDGLLLNDTVLKCN</sequence>
<dbReference type="RefSeq" id="WP_063722228.1">
    <property type="nucleotide sequence ID" value="NZ_AP028145.1"/>
</dbReference>
<dbReference type="InterPro" id="IPR005320">
    <property type="entry name" value="Peptidase_S51"/>
</dbReference>